<dbReference type="OrthoDB" id="8066003at2"/>
<dbReference type="InterPro" id="IPR036390">
    <property type="entry name" value="WH_DNA-bd_sf"/>
</dbReference>
<dbReference type="SUPFAM" id="SSF46785">
    <property type="entry name" value="Winged helix' DNA-binding domain"/>
    <property type="match status" value="1"/>
</dbReference>
<dbReference type="Gene3D" id="1.20.120.530">
    <property type="entry name" value="GntR ligand-binding domain-like"/>
    <property type="match status" value="1"/>
</dbReference>
<dbReference type="Proteomes" id="UP000317839">
    <property type="component" value="Unassembled WGS sequence"/>
</dbReference>
<evidence type="ECO:0000256" key="2">
    <source>
        <dbReference type="ARBA" id="ARBA00023125"/>
    </source>
</evidence>
<dbReference type="PANTHER" id="PTHR43537:SF51">
    <property type="entry name" value="HTH-TYPE TRANSCRIPTIONAL REGULATOR LGOR-RELATED"/>
    <property type="match status" value="1"/>
</dbReference>
<protein>
    <submittedName>
        <fullName evidence="5">GntR family transcriptional regulator</fullName>
    </submittedName>
</protein>
<evidence type="ECO:0000256" key="1">
    <source>
        <dbReference type="ARBA" id="ARBA00023015"/>
    </source>
</evidence>
<dbReference type="EMBL" id="VIKR01000005">
    <property type="protein sequence ID" value="TQV72394.1"/>
    <property type="molecule type" value="Genomic_DNA"/>
</dbReference>
<dbReference type="InterPro" id="IPR008920">
    <property type="entry name" value="TF_FadR/GntR_C"/>
</dbReference>
<keyword evidence="6" id="KW-1185">Reference proteome</keyword>
<dbReference type="SMART" id="SM00895">
    <property type="entry name" value="FCD"/>
    <property type="match status" value="1"/>
</dbReference>
<dbReference type="GO" id="GO:0003677">
    <property type="term" value="F:DNA binding"/>
    <property type="evidence" value="ECO:0007669"/>
    <property type="project" value="UniProtKB-KW"/>
</dbReference>
<dbReference type="Pfam" id="PF07729">
    <property type="entry name" value="FCD"/>
    <property type="match status" value="1"/>
</dbReference>
<dbReference type="RefSeq" id="WP_142943724.1">
    <property type="nucleotide sequence ID" value="NZ_VIKR01000005.1"/>
</dbReference>
<keyword evidence="1" id="KW-0805">Transcription regulation</keyword>
<dbReference type="Gene3D" id="1.10.10.10">
    <property type="entry name" value="Winged helix-like DNA-binding domain superfamily/Winged helix DNA-binding domain"/>
    <property type="match status" value="1"/>
</dbReference>
<dbReference type="PANTHER" id="PTHR43537">
    <property type="entry name" value="TRANSCRIPTIONAL REGULATOR, GNTR FAMILY"/>
    <property type="match status" value="1"/>
</dbReference>
<accession>A0A545T590</accession>
<reference evidence="5 6" key="1">
    <citation type="submission" date="2019-06" db="EMBL/GenBank/DDBJ databases">
        <title>Draft genome of Aliikangiella marina GYP-15.</title>
        <authorList>
            <person name="Wang G."/>
        </authorList>
    </citation>
    <scope>NUCLEOTIDE SEQUENCE [LARGE SCALE GENOMIC DNA]</scope>
    <source>
        <strain evidence="5 6">GYP-15</strain>
    </source>
</reference>
<evidence type="ECO:0000313" key="5">
    <source>
        <dbReference type="EMBL" id="TQV72394.1"/>
    </source>
</evidence>
<evidence type="ECO:0000313" key="6">
    <source>
        <dbReference type="Proteomes" id="UP000317839"/>
    </source>
</evidence>
<proteinExistence type="predicted"/>
<gene>
    <name evidence="5" type="ORF">FLL45_19485</name>
</gene>
<sequence length="298" mass="34900">MNQKITETIKQDLKHQLSTYSELPFRLTLGAIAEHYSVSLTPIRQVIEQLIEEDILLRKENGRLHRLTKPEATNEAEQNKSAKATINFESELDEQVASDVIRLVLENHTDYLREEATAKKYNTGRTIMRQVFSRLAGAGLIEHVPRCGWKVRQFREKDMYDYLEIREIMEVKALRLARPRLEDDDLKRILEGNIASENRSMSEIDNDLHQYWISRCDNVYIQDFFQRHGSFYSAIFDFASLGEHVKTEMAQEHIDILEALLDQDYERAELALVKHIRDQKQNVLTFIEMRAQTLSESD</sequence>
<evidence type="ECO:0000256" key="3">
    <source>
        <dbReference type="ARBA" id="ARBA00023163"/>
    </source>
</evidence>
<dbReference type="AlphaFoldDB" id="A0A545T590"/>
<evidence type="ECO:0000259" key="4">
    <source>
        <dbReference type="SMART" id="SM00895"/>
    </source>
</evidence>
<organism evidence="5 6">
    <name type="scientific">Aliikangiella marina</name>
    <dbReference type="NCBI Taxonomy" id="1712262"/>
    <lineage>
        <taxon>Bacteria</taxon>
        <taxon>Pseudomonadati</taxon>
        <taxon>Pseudomonadota</taxon>
        <taxon>Gammaproteobacteria</taxon>
        <taxon>Oceanospirillales</taxon>
        <taxon>Pleioneaceae</taxon>
        <taxon>Aliikangiella</taxon>
    </lineage>
</organism>
<dbReference type="SUPFAM" id="SSF48008">
    <property type="entry name" value="GntR ligand-binding domain-like"/>
    <property type="match status" value="1"/>
</dbReference>
<keyword evidence="2" id="KW-0238">DNA-binding</keyword>
<name>A0A545T590_9GAMM</name>
<comment type="caution">
    <text evidence="5">The sequence shown here is derived from an EMBL/GenBank/DDBJ whole genome shotgun (WGS) entry which is preliminary data.</text>
</comment>
<dbReference type="InterPro" id="IPR011711">
    <property type="entry name" value="GntR_C"/>
</dbReference>
<keyword evidence="3" id="KW-0804">Transcription</keyword>
<feature type="domain" description="GntR C-terminal" evidence="4">
    <location>
        <begin position="161"/>
        <end position="278"/>
    </location>
</feature>
<dbReference type="InterPro" id="IPR036388">
    <property type="entry name" value="WH-like_DNA-bd_sf"/>
</dbReference>